<organism evidence="5 6">
    <name type="scientific">Cymbomonas tetramitiformis</name>
    <dbReference type="NCBI Taxonomy" id="36881"/>
    <lineage>
        <taxon>Eukaryota</taxon>
        <taxon>Viridiplantae</taxon>
        <taxon>Chlorophyta</taxon>
        <taxon>Pyramimonadophyceae</taxon>
        <taxon>Pyramimonadales</taxon>
        <taxon>Pyramimonadaceae</taxon>
        <taxon>Cymbomonas</taxon>
    </lineage>
</organism>
<dbReference type="InterPro" id="IPR051162">
    <property type="entry name" value="T4SS_component"/>
</dbReference>
<comment type="caution">
    <text evidence="5">The sequence shown here is derived from an EMBL/GenBank/DDBJ whole genome shotgun (WGS) entry which is preliminary data.</text>
</comment>
<dbReference type="AlphaFoldDB" id="A0AAE0LJ00"/>
<name>A0AAE0LJ00_9CHLO</name>
<evidence type="ECO:0000256" key="1">
    <source>
        <dbReference type="ARBA" id="ARBA00006512"/>
    </source>
</evidence>
<proteinExistence type="inferred from homology"/>
<dbReference type="InterPro" id="IPR043964">
    <property type="entry name" value="P-loop_TraG"/>
</dbReference>
<accession>A0AAE0LJ00</accession>
<dbReference type="SUPFAM" id="SSF52540">
    <property type="entry name" value="P-loop containing nucleoside triphosphate hydrolases"/>
    <property type="match status" value="1"/>
</dbReference>
<evidence type="ECO:0000256" key="2">
    <source>
        <dbReference type="ARBA" id="ARBA00022741"/>
    </source>
</evidence>
<dbReference type="PANTHER" id="PTHR30121">
    <property type="entry name" value="UNCHARACTERIZED PROTEIN YJGR-RELATED"/>
    <property type="match status" value="1"/>
</dbReference>
<evidence type="ECO:0000256" key="3">
    <source>
        <dbReference type="ARBA" id="ARBA00022840"/>
    </source>
</evidence>
<dbReference type="Proteomes" id="UP001190700">
    <property type="component" value="Unassembled WGS sequence"/>
</dbReference>
<feature type="domain" description="AAA+ ATPase" evidence="4">
    <location>
        <begin position="446"/>
        <end position="708"/>
    </location>
</feature>
<evidence type="ECO:0000313" key="5">
    <source>
        <dbReference type="EMBL" id="KAK3286595.1"/>
    </source>
</evidence>
<dbReference type="EMBL" id="LGRX02001216">
    <property type="protein sequence ID" value="KAK3286595.1"/>
    <property type="molecule type" value="Genomic_DNA"/>
</dbReference>
<dbReference type="Pfam" id="PF19044">
    <property type="entry name" value="P-loop_TraG"/>
    <property type="match status" value="2"/>
</dbReference>
<reference evidence="5 6" key="1">
    <citation type="journal article" date="2015" name="Genome Biol. Evol.">
        <title>Comparative Genomics of a Bacterivorous Green Alga Reveals Evolutionary Causalities and Consequences of Phago-Mixotrophic Mode of Nutrition.</title>
        <authorList>
            <person name="Burns J.A."/>
            <person name="Paasch A."/>
            <person name="Narechania A."/>
            <person name="Kim E."/>
        </authorList>
    </citation>
    <scope>NUCLEOTIDE SEQUENCE [LARGE SCALE GENOMIC DNA]</scope>
    <source>
        <strain evidence="5 6">PLY_AMNH</strain>
    </source>
</reference>
<evidence type="ECO:0000259" key="4">
    <source>
        <dbReference type="SMART" id="SM00382"/>
    </source>
</evidence>
<dbReference type="GO" id="GO:0005524">
    <property type="term" value="F:ATP binding"/>
    <property type="evidence" value="ECO:0007669"/>
    <property type="project" value="UniProtKB-KW"/>
</dbReference>
<dbReference type="SMART" id="SM00382">
    <property type="entry name" value="AAA"/>
    <property type="match status" value="1"/>
</dbReference>
<gene>
    <name evidence="5" type="ORF">CYMTET_5821</name>
</gene>
<protein>
    <recommendedName>
        <fullName evidence="4">AAA+ ATPase domain-containing protein</fullName>
    </recommendedName>
</protein>
<dbReference type="Gene3D" id="3.40.50.300">
    <property type="entry name" value="P-loop containing nucleotide triphosphate hydrolases"/>
    <property type="match status" value="1"/>
</dbReference>
<keyword evidence="3" id="KW-0067">ATP-binding</keyword>
<comment type="similarity">
    <text evidence="1">Belongs to the TrbE/VirB4 family.</text>
</comment>
<dbReference type="InterPro" id="IPR018145">
    <property type="entry name" value="CagE_TrbE_VirB_cntrl_dom"/>
</dbReference>
<dbReference type="NCBIfam" id="NF010447">
    <property type="entry name" value="PRK13873.1"/>
    <property type="match status" value="1"/>
</dbReference>
<dbReference type="InterPro" id="IPR003593">
    <property type="entry name" value="AAA+_ATPase"/>
</dbReference>
<evidence type="ECO:0000313" key="6">
    <source>
        <dbReference type="Proteomes" id="UP001190700"/>
    </source>
</evidence>
<dbReference type="Pfam" id="PF03135">
    <property type="entry name" value="CagE_TrbE_VirB"/>
    <property type="match status" value="1"/>
</dbReference>
<sequence length="813" mass="90905">MFNLAEYRPVQKSLWDYLPWAALIDEGVLLNKDGSFTRAARFRAPDMDATSLEQKLAHRQRLNNFLKRLESGWCLQVEAQRRPSRTYPESKFPDAFSQMIDDRRRASFEADQTHFEIDHFLVLTYLPPEDRKEKAASMFFSKSDDGEAEQEAEAPHKELSRFREASDQLFGLLSTLMSEVSVLDGEALLTYLHSCISERYHKVAVSDNPVYLDAVLSDTELLGGLQPRLGSKFLKVISVRSYPPTTEPDYLRELSDLPFAFRWSNRWLALSRPDAQKALKTLQRNWFAKRSGLGSVLRGQLMGEESALQNRDAVNKAQEADVAMQMVAADQAAFGYFTTSIIVSDESLETADWQAREVQKVLDAHGFVSKVETINAVDAWFGSLPAHAYADVRRVPLSSQSLADIIPSSDVWAGPEWNKALNGPALLHATTSGGTTPFRLSLHSGDVGHTMIIGPTGAGKSVLLSTIVAQFLRYEDAQVFVFDKGRSCRATCLALGGAFFDLGAADALAFQPLKHIDEDPEFEWALEWIEDIIRRLKVPVTPDVKRAIRDALTSVRTLPVKQRTLTSFNNQLQDLTVREAFAAYALGGPYGRFLDADEEDLTFSAVQAFEMEDLMTIPDALGPVISYLFHKIERALDGRPTLIVLDEAWVFLDDREFSGQLREWLKTLRKKNASVIFATQSLSDVAESDITSALIESCPTRLFLPNSRAQEPNLATIYHRFGLSPREIEILATAAPKSDYYMQSDRGTRLFQLNLDQMALAVFGASSPDHQALIEEVFAEGEGQNFATEFLSASGFVAEANELADRHMELAHA</sequence>
<keyword evidence="6" id="KW-1185">Reference proteome</keyword>
<dbReference type="PANTHER" id="PTHR30121:SF12">
    <property type="entry name" value="TYPE IV SECRETION SYSTEM PROTEIN CAGE"/>
    <property type="match status" value="1"/>
</dbReference>
<dbReference type="CDD" id="cd01127">
    <property type="entry name" value="TrwB_TraG_TraD_VirD4"/>
    <property type="match status" value="1"/>
</dbReference>
<keyword evidence="2" id="KW-0547">Nucleotide-binding</keyword>
<dbReference type="InterPro" id="IPR027417">
    <property type="entry name" value="P-loop_NTPase"/>
</dbReference>